<dbReference type="Proteomes" id="UP001418222">
    <property type="component" value="Unassembled WGS sequence"/>
</dbReference>
<evidence type="ECO:0000313" key="3">
    <source>
        <dbReference type="Proteomes" id="UP001418222"/>
    </source>
</evidence>
<accession>A0AAP0B2P0</accession>
<dbReference type="AlphaFoldDB" id="A0AAP0B2P0"/>
<name>A0AAP0B2P0_9ASPA</name>
<feature type="region of interest" description="Disordered" evidence="1">
    <location>
        <begin position="1"/>
        <end position="46"/>
    </location>
</feature>
<comment type="caution">
    <text evidence="2">The sequence shown here is derived from an EMBL/GenBank/DDBJ whole genome shotgun (WGS) entry which is preliminary data.</text>
</comment>
<organism evidence="2 3">
    <name type="scientific">Platanthera zijinensis</name>
    <dbReference type="NCBI Taxonomy" id="2320716"/>
    <lineage>
        <taxon>Eukaryota</taxon>
        <taxon>Viridiplantae</taxon>
        <taxon>Streptophyta</taxon>
        <taxon>Embryophyta</taxon>
        <taxon>Tracheophyta</taxon>
        <taxon>Spermatophyta</taxon>
        <taxon>Magnoliopsida</taxon>
        <taxon>Liliopsida</taxon>
        <taxon>Asparagales</taxon>
        <taxon>Orchidaceae</taxon>
        <taxon>Orchidoideae</taxon>
        <taxon>Orchideae</taxon>
        <taxon>Orchidinae</taxon>
        <taxon>Platanthera</taxon>
    </lineage>
</organism>
<reference evidence="2 3" key="1">
    <citation type="journal article" date="2022" name="Nat. Plants">
        <title>Genomes of leafy and leafless Platanthera orchids illuminate the evolution of mycoheterotrophy.</title>
        <authorList>
            <person name="Li M.H."/>
            <person name="Liu K.W."/>
            <person name="Li Z."/>
            <person name="Lu H.C."/>
            <person name="Ye Q.L."/>
            <person name="Zhang D."/>
            <person name="Wang J.Y."/>
            <person name="Li Y.F."/>
            <person name="Zhong Z.M."/>
            <person name="Liu X."/>
            <person name="Yu X."/>
            <person name="Liu D.K."/>
            <person name="Tu X.D."/>
            <person name="Liu B."/>
            <person name="Hao Y."/>
            <person name="Liao X.Y."/>
            <person name="Jiang Y.T."/>
            <person name="Sun W.H."/>
            <person name="Chen J."/>
            <person name="Chen Y.Q."/>
            <person name="Ai Y."/>
            <person name="Zhai J.W."/>
            <person name="Wu S.S."/>
            <person name="Zhou Z."/>
            <person name="Hsiao Y.Y."/>
            <person name="Wu W.L."/>
            <person name="Chen Y.Y."/>
            <person name="Lin Y.F."/>
            <person name="Hsu J.L."/>
            <person name="Li C.Y."/>
            <person name="Wang Z.W."/>
            <person name="Zhao X."/>
            <person name="Zhong W.Y."/>
            <person name="Ma X.K."/>
            <person name="Ma L."/>
            <person name="Huang J."/>
            <person name="Chen G.Z."/>
            <person name="Huang M.Z."/>
            <person name="Huang L."/>
            <person name="Peng D.H."/>
            <person name="Luo Y.B."/>
            <person name="Zou S.Q."/>
            <person name="Chen S.P."/>
            <person name="Lan S."/>
            <person name="Tsai W.C."/>
            <person name="Van de Peer Y."/>
            <person name="Liu Z.J."/>
        </authorList>
    </citation>
    <scope>NUCLEOTIDE SEQUENCE [LARGE SCALE GENOMIC DNA]</scope>
    <source>
        <strain evidence="2">Lor287</strain>
    </source>
</reference>
<evidence type="ECO:0000256" key="1">
    <source>
        <dbReference type="SAM" id="MobiDB-lite"/>
    </source>
</evidence>
<keyword evidence="3" id="KW-1185">Reference proteome</keyword>
<protein>
    <submittedName>
        <fullName evidence="2">Uncharacterized protein</fullName>
    </submittedName>
</protein>
<gene>
    <name evidence="2" type="ORF">KSP39_PZI018374</name>
</gene>
<proteinExistence type="predicted"/>
<dbReference type="EMBL" id="JBBWWQ010000016">
    <property type="protein sequence ID" value="KAK8925792.1"/>
    <property type="molecule type" value="Genomic_DNA"/>
</dbReference>
<evidence type="ECO:0000313" key="2">
    <source>
        <dbReference type="EMBL" id="KAK8925792.1"/>
    </source>
</evidence>
<sequence length="120" mass="13673">MEQEEIPSSFRSAARTSVDLRSGDLEAARSFPPSGGSTRTKKDRDPLFLLPIQTEESFLTGDGRGTRNGECRRNREIGREGERKFRGLLSPRNRFRPVEARAIQVRFFQASVADFFSDYQ</sequence>